<dbReference type="GO" id="GO:0045494">
    <property type="term" value="P:photoreceptor cell maintenance"/>
    <property type="evidence" value="ECO:0007669"/>
    <property type="project" value="InterPro"/>
</dbReference>
<name>A0A1W0A783_9STRA</name>
<dbReference type="InterPro" id="IPR012336">
    <property type="entry name" value="Thioredoxin-like_fold"/>
</dbReference>
<dbReference type="PROSITE" id="PS51352">
    <property type="entry name" value="THIOREDOXIN_2"/>
    <property type="match status" value="1"/>
</dbReference>
<dbReference type="OrthoDB" id="189920at2759"/>
<accession>A0A1W0A783</accession>
<sequence length="146" mass="16545">MSQFLPPTISLSGKVHALYFAADWCPDCRDFQPTLNAFYDKVNEKEHVFDIIFVSSDETEQDQEQHYREKQRPWQVIPFESPLKNELKRKYGVCAGREQQAVGVQERLGGIPSVVIVAANGDLIDLHGVDKIESLGAAAIQEWLNK</sequence>
<evidence type="ECO:0000313" key="3">
    <source>
        <dbReference type="Proteomes" id="UP000243217"/>
    </source>
</evidence>
<protein>
    <recommendedName>
        <fullName evidence="1">Thioredoxin domain-containing protein</fullName>
    </recommendedName>
</protein>
<keyword evidence="3" id="KW-1185">Reference proteome</keyword>
<reference evidence="2 3" key="1">
    <citation type="journal article" date="2014" name="Genome Biol. Evol.">
        <title>The secreted proteins of Achlya hypogyna and Thraustotheca clavata identify the ancestral oomycete secretome and reveal gene acquisitions by horizontal gene transfer.</title>
        <authorList>
            <person name="Misner I."/>
            <person name="Blouin N."/>
            <person name="Leonard G."/>
            <person name="Richards T.A."/>
            <person name="Lane C.E."/>
        </authorList>
    </citation>
    <scope>NUCLEOTIDE SEQUENCE [LARGE SCALE GENOMIC DNA]</scope>
    <source>
        <strain evidence="2 3">ATCC 34112</strain>
    </source>
</reference>
<evidence type="ECO:0000313" key="2">
    <source>
        <dbReference type="EMBL" id="OQS06136.1"/>
    </source>
</evidence>
<evidence type="ECO:0000259" key="1">
    <source>
        <dbReference type="PROSITE" id="PS51352"/>
    </source>
</evidence>
<dbReference type="Gene3D" id="3.40.30.10">
    <property type="entry name" value="Glutaredoxin"/>
    <property type="match status" value="1"/>
</dbReference>
<dbReference type="Proteomes" id="UP000243217">
    <property type="component" value="Unassembled WGS sequence"/>
</dbReference>
<dbReference type="InterPro" id="IPR036249">
    <property type="entry name" value="Thioredoxin-like_sf"/>
</dbReference>
<dbReference type="STRING" id="74557.A0A1W0A783"/>
<dbReference type="AlphaFoldDB" id="A0A1W0A783"/>
<dbReference type="EMBL" id="JNBS01000371">
    <property type="protein sequence ID" value="OQS06136.1"/>
    <property type="molecule type" value="Genomic_DNA"/>
</dbReference>
<dbReference type="PANTHER" id="PTHR46762:SF1">
    <property type="entry name" value="NUCLEOREDOXIN-LIKE PROTEIN 2"/>
    <property type="match status" value="1"/>
</dbReference>
<dbReference type="SUPFAM" id="SSF52833">
    <property type="entry name" value="Thioredoxin-like"/>
    <property type="match status" value="1"/>
</dbReference>
<feature type="domain" description="Thioredoxin" evidence="1">
    <location>
        <begin position="1"/>
        <end position="146"/>
    </location>
</feature>
<dbReference type="InterPro" id="IPR013766">
    <property type="entry name" value="Thioredoxin_domain"/>
</dbReference>
<dbReference type="Pfam" id="PF13905">
    <property type="entry name" value="Thioredoxin_8"/>
    <property type="match status" value="1"/>
</dbReference>
<organism evidence="2 3">
    <name type="scientific">Thraustotheca clavata</name>
    <dbReference type="NCBI Taxonomy" id="74557"/>
    <lineage>
        <taxon>Eukaryota</taxon>
        <taxon>Sar</taxon>
        <taxon>Stramenopiles</taxon>
        <taxon>Oomycota</taxon>
        <taxon>Saprolegniomycetes</taxon>
        <taxon>Saprolegniales</taxon>
        <taxon>Achlyaceae</taxon>
        <taxon>Thraustotheca</taxon>
    </lineage>
</organism>
<comment type="caution">
    <text evidence="2">The sequence shown here is derived from an EMBL/GenBank/DDBJ whole genome shotgun (WGS) entry which is preliminary data.</text>
</comment>
<dbReference type="PANTHER" id="PTHR46762">
    <property type="entry name" value="NUCLEOREDOXIN-LIKE PROTEIN 2"/>
    <property type="match status" value="1"/>
</dbReference>
<gene>
    <name evidence="2" type="ORF">THRCLA_20432</name>
</gene>
<proteinExistence type="predicted"/>
<dbReference type="InterPro" id="IPR029519">
    <property type="entry name" value="RdCVF2"/>
</dbReference>